<protein>
    <submittedName>
        <fullName evidence="2">Uncharacterized protein</fullName>
    </submittedName>
</protein>
<name>A0A3P7JBU6_STRVU</name>
<evidence type="ECO:0000313" key="3">
    <source>
        <dbReference type="Proteomes" id="UP000270094"/>
    </source>
</evidence>
<dbReference type="Proteomes" id="UP000270094">
    <property type="component" value="Unassembled WGS sequence"/>
</dbReference>
<gene>
    <name evidence="2" type="ORF">SVUK_LOCUS8625</name>
</gene>
<dbReference type="AlphaFoldDB" id="A0A3P7JBU6"/>
<accession>A0A3P7JBU6</accession>
<reference evidence="2 3" key="1">
    <citation type="submission" date="2018-11" db="EMBL/GenBank/DDBJ databases">
        <authorList>
            <consortium name="Pathogen Informatics"/>
        </authorList>
    </citation>
    <scope>NUCLEOTIDE SEQUENCE [LARGE SCALE GENOMIC DNA]</scope>
</reference>
<evidence type="ECO:0000256" key="1">
    <source>
        <dbReference type="SAM" id="MobiDB-lite"/>
    </source>
</evidence>
<dbReference type="EMBL" id="UYYB01031672">
    <property type="protein sequence ID" value="VDM73627.1"/>
    <property type="molecule type" value="Genomic_DNA"/>
</dbReference>
<proteinExistence type="predicted"/>
<dbReference type="OrthoDB" id="515799at2759"/>
<sequence>MTSHSDSAEEDAVASPADELSSSNQGVEPVSRRRLAFRPPLDPQPQSAIARLDATAGECPAIAGVCLHVIRNIKMRRVEWWLIKTLKQALLKKLQHFVQL</sequence>
<organism evidence="2 3">
    <name type="scientific">Strongylus vulgaris</name>
    <name type="common">Blood worm</name>
    <dbReference type="NCBI Taxonomy" id="40348"/>
    <lineage>
        <taxon>Eukaryota</taxon>
        <taxon>Metazoa</taxon>
        <taxon>Ecdysozoa</taxon>
        <taxon>Nematoda</taxon>
        <taxon>Chromadorea</taxon>
        <taxon>Rhabditida</taxon>
        <taxon>Rhabditina</taxon>
        <taxon>Rhabditomorpha</taxon>
        <taxon>Strongyloidea</taxon>
        <taxon>Strongylidae</taxon>
        <taxon>Strongylus</taxon>
    </lineage>
</organism>
<feature type="region of interest" description="Disordered" evidence="1">
    <location>
        <begin position="1"/>
        <end position="43"/>
    </location>
</feature>
<evidence type="ECO:0000313" key="2">
    <source>
        <dbReference type="EMBL" id="VDM73627.1"/>
    </source>
</evidence>
<keyword evidence="3" id="KW-1185">Reference proteome</keyword>